<evidence type="ECO:0000313" key="1">
    <source>
        <dbReference type="EMBL" id="GFQ86206.1"/>
    </source>
</evidence>
<dbReference type="EMBL" id="BMAO01023037">
    <property type="protein sequence ID" value="GFQ86206.1"/>
    <property type="molecule type" value="Genomic_DNA"/>
</dbReference>
<reference evidence="1" key="1">
    <citation type="submission" date="2020-07" db="EMBL/GenBank/DDBJ databases">
        <title>Multicomponent nature underlies the extraordinary mechanical properties of spider dragline silk.</title>
        <authorList>
            <person name="Kono N."/>
            <person name="Nakamura H."/>
            <person name="Mori M."/>
            <person name="Yoshida Y."/>
            <person name="Ohtoshi R."/>
            <person name="Malay A.D."/>
            <person name="Moran D.A.P."/>
            <person name="Tomita M."/>
            <person name="Numata K."/>
            <person name="Arakawa K."/>
        </authorList>
    </citation>
    <scope>NUCLEOTIDE SEQUENCE</scope>
</reference>
<dbReference type="AlphaFoldDB" id="A0A8X6KW13"/>
<sequence length="82" mass="9478">MGDWQETTPLPPPIRLYLLLITSLPSHPEWQTGPETITLQITSHIPLLSPWRTGRWRGKDAVLLRITIDPFPPLNKRDDRCL</sequence>
<proteinExistence type="predicted"/>
<keyword evidence="2" id="KW-1185">Reference proteome</keyword>
<evidence type="ECO:0000313" key="2">
    <source>
        <dbReference type="Proteomes" id="UP000887116"/>
    </source>
</evidence>
<organism evidence="1 2">
    <name type="scientific">Trichonephila clavata</name>
    <name type="common">Joro spider</name>
    <name type="synonym">Nephila clavata</name>
    <dbReference type="NCBI Taxonomy" id="2740835"/>
    <lineage>
        <taxon>Eukaryota</taxon>
        <taxon>Metazoa</taxon>
        <taxon>Ecdysozoa</taxon>
        <taxon>Arthropoda</taxon>
        <taxon>Chelicerata</taxon>
        <taxon>Arachnida</taxon>
        <taxon>Araneae</taxon>
        <taxon>Araneomorphae</taxon>
        <taxon>Entelegynae</taxon>
        <taxon>Araneoidea</taxon>
        <taxon>Nephilidae</taxon>
        <taxon>Trichonephila</taxon>
    </lineage>
</organism>
<comment type="caution">
    <text evidence="1">The sequence shown here is derived from an EMBL/GenBank/DDBJ whole genome shotgun (WGS) entry which is preliminary data.</text>
</comment>
<accession>A0A8X6KW13</accession>
<gene>
    <name evidence="1" type="ORF">TNCT_548091</name>
</gene>
<dbReference type="Proteomes" id="UP000887116">
    <property type="component" value="Unassembled WGS sequence"/>
</dbReference>
<protein>
    <submittedName>
        <fullName evidence="1">Uncharacterized protein</fullName>
    </submittedName>
</protein>
<name>A0A8X6KW13_TRICU</name>